<evidence type="ECO:0000256" key="1">
    <source>
        <dbReference type="SAM" id="MobiDB-lite"/>
    </source>
</evidence>
<proteinExistence type="predicted"/>
<dbReference type="OrthoDB" id="5825563at2759"/>
<feature type="compositionally biased region" description="Polar residues" evidence="1">
    <location>
        <begin position="87"/>
        <end position="109"/>
    </location>
</feature>
<dbReference type="AlphaFoldDB" id="A0A2G9TS85"/>
<feature type="region of interest" description="Disordered" evidence="1">
    <location>
        <begin position="82"/>
        <end position="109"/>
    </location>
</feature>
<dbReference type="EMBL" id="KZ354634">
    <property type="protein sequence ID" value="PIO60869.1"/>
    <property type="molecule type" value="Genomic_DNA"/>
</dbReference>
<gene>
    <name evidence="2" type="ORF">TELCIR_17625</name>
</gene>
<protein>
    <submittedName>
        <fullName evidence="2">Uncharacterized protein</fullName>
    </submittedName>
</protein>
<keyword evidence="3" id="KW-1185">Reference proteome</keyword>
<dbReference type="Proteomes" id="UP000230423">
    <property type="component" value="Unassembled WGS sequence"/>
</dbReference>
<evidence type="ECO:0000313" key="2">
    <source>
        <dbReference type="EMBL" id="PIO60869.1"/>
    </source>
</evidence>
<evidence type="ECO:0000313" key="3">
    <source>
        <dbReference type="Proteomes" id="UP000230423"/>
    </source>
</evidence>
<sequence>WKGGVDRSKYKDYIFQTTASASDQKHSSTRGYFLHSSYNLILPVSPPEFQIPVPQYSPPSLPRNQHRPRQLPANTRPVAEPALASPDVQSPCTCSNSIGSPNSTDSPVDTTGSISDSFYINSDVISSANGSQVVDEQLCTESEAQSKYQLHRIEEESEALDDVHRGISRAVYSHGNLDLERNFVIPRSISEQFELMRRC</sequence>
<organism evidence="2 3">
    <name type="scientific">Teladorsagia circumcincta</name>
    <name type="common">Brown stomach worm</name>
    <name type="synonym">Ostertagia circumcincta</name>
    <dbReference type="NCBI Taxonomy" id="45464"/>
    <lineage>
        <taxon>Eukaryota</taxon>
        <taxon>Metazoa</taxon>
        <taxon>Ecdysozoa</taxon>
        <taxon>Nematoda</taxon>
        <taxon>Chromadorea</taxon>
        <taxon>Rhabditida</taxon>
        <taxon>Rhabditina</taxon>
        <taxon>Rhabditomorpha</taxon>
        <taxon>Strongyloidea</taxon>
        <taxon>Trichostrongylidae</taxon>
        <taxon>Teladorsagia</taxon>
    </lineage>
</organism>
<name>A0A2G9TS85_TELCI</name>
<accession>A0A2G9TS85</accession>
<reference evidence="2 3" key="1">
    <citation type="submission" date="2015-09" db="EMBL/GenBank/DDBJ databases">
        <title>Draft genome of the parasitic nematode Teladorsagia circumcincta isolate WARC Sus (inbred).</title>
        <authorList>
            <person name="Mitreva M."/>
        </authorList>
    </citation>
    <scope>NUCLEOTIDE SEQUENCE [LARGE SCALE GENOMIC DNA]</scope>
    <source>
        <strain evidence="2 3">S</strain>
    </source>
</reference>
<feature type="region of interest" description="Disordered" evidence="1">
    <location>
        <begin position="53"/>
        <end position="72"/>
    </location>
</feature>
<feature type="non-terminal residue" evidence="2">
    <location>
        <position position="1"/>
    </location>
</feature>